<evidence type="ECO:0000313" key="2">
    <source>
        <dbReference type="Proteomes" id="UP001419268"/>
    </source>
</evidence>
<name>A0AAP0EIW8_9MAGN</name>
<evidence type="ECO:0000313" key="1">
    <source>
        <dbReference type="EMBL" id="KAK9094345.1"/>
    </source>
</evidence>
<dbReference type="EMBL" id="JBBNAG010000011">
    <property type="protein sequence ID" value="KAK9094345.1"/>
    <property type="molecule type" value="Genomic_DNA"/>
</dbReference>
<proteinExistence type="predicted"/>
<accession>A0AAP0EIW8</accession>
<keyword evidence="2" id="KW-1185">Reference proteome</keyword>
<dbReference type="AlphaFoldDB" id="A0AAP0EIW8"/>
<reference evidence="1 2" key="1">
    <citation type="submission" date="2024-01" db="EMBL/GenBank/DDBJ databases">
        <title>Genome assemblies of Stephania.</title>
        <authorList>
            <person name="Yang L."/>
        </authorList>
    </citation>
    <scope>NUCLEOTIDE SEQUENCE [LARGE SCALE GENOMIC DNA]</scope>
    <source>
        <strain evidence="1">JXDWG</strain>
        <tissue evidence="1">Leaf</tissue>
    </source>
</reference>
<organism evidence="1 2">
    <name type="scientific">Stephania cephalantha</name>
    <dbReference type="NCBI Taxonomy" id="152367"/>
    <lineage>
        <taxon>Eukaryota</taxon>
        <taxon>Viridiplantae</taxon>
        <taxon>Streptophyta</taxon>
        <taxon>Embryophyta</taxon>
        <taxon>Tracheophyta</taxon>
        <taxon>Spermatophyta</taxon>
        <taxon>Magnoliopsida</taxon>
        <taxon>Ranunculales</taxon>
        <taxon>Menispermaceae</taxon>
        <taxon>Menispermoideae</taxon>
        <taxon>Cissampelideae</taxon>
        <taxon>Stephania</taxon>
    </lineage>
</organism>
<dbReference type="Proteomes" id="UP001419268">
    <property type="component" value="Unassembled WGS sequence"/>
</dbReference>
<comment type="caution">
    <text evidence="1">The sequence shown here is derived from an EMBL/GenBank/DDBJ whole genome shotgun (WGS) entry which is preliminary data.</text>
</comment>
<protein>
    <submittedName>
        <fullName evidence="1">Uncharacterized protein</fullName>
    </submittedName>
</protein>
<gene>
    <name evidence="1" type="ORF">Scep_025814</name>
</gene>
<sequence length="56" mass="6326">MIIEFNGINFSYQFRASAILHPYASLIMKAAAWAHWAVTTTKIMSTASFCNILPLY</sequence>